<sequence length="149" mass="17609">MRCYQSAHHWKGVVGCARRLNMERNEFNELLIKMIKHFEGERRFRDVAEMLLLLDEQSNTMKILEAYCEANAWDCAVDIASREEVFVKYVYERASARCDQILRSCEAWNSTLQQYSLRLETVRQKKKDSLLLAIERSANNDDSMSDVRY</sequence>
<dbReference type="Proteomes" id="UP000271098">
    <property type="component" value="Unassembled WGS sequence"/>
</dbReference>
<dbReference type="InterPro" id="IPR006849">
    <property type="entry name" value="Elp1"/>
</dbReference>
<reference evidence="1 2" key="2">
    <citation type="submission" date="2018-11" db="EMBL/GenBank/DDBJ databases">
        <authorList>
            <consortium name="Pathogen Informatics"/>
        </authorList>
    </citation>
    <scope>NUCLEOTIDE SEQUENCE [LARGE SCALE GENOMIC DNA]</scope>
</reference>
<dbReference type="PANTHER" id="PTHR12747">
    <property type="entry name" value="ELONGATOR COMPLEX PROTEIN 1"/>
    <property type="match status" value="1"/>
</dbReference>
<dbReference type="PANTHER" id="PTHR12747:SF0">
    <property type="entry name" value="ELONGATOR COMPLEX PROTEIN 1"/>
    <property type="match status" value="1"/>
</dbReference>
<dbReference type="OrthoDB" id="40048at2759"/>
<reference evidence="3" key="1">
    <citation type="submission" date="2016-06" db="UniProtKB">
        <authorList>
            <consortium name="WormBaseParasite"/>
        </authorList>
    </citation>
    <scope>IDENTIFICATION</scope>
</reference>
<organism evidence="3">
    <name type="scientific">Gongylonema pulchrum</name>
    <dbReference type="NCBI Taxonomy" id="637853"/>
    <lineage>
        <taxon>Eukaryota</taxon>
        <taxon>Metazoa</taxon>
        <taxon>Ecdysozoa</taxon>
        <taxon>Nematoda</taxon>
        <taxon>Chromadorea</taxon>
        <taxon>Rhabditida</taxon>
        <taxon>Spirurina</taxon>
        <taxon>Spiruromorpha</taxon>
        <taxon>Spiruroidea</taxon>
        <taxon>Gongylonematidae</taxon>
        <taxon>Gongylonema</taxon>
    </lineage>
</organism>
<accession>A0A183EQK2</accession>
<dbReference type="GO" id="GO:0033588">
    <property type="term" value="C:elongator holoenzyme complex"/>
    <property type="evidence" value="ECO:0007669"/>
    <property type="project" value="InterPro"/>
</dbReference>
<evidence type="ECO:0000313" key="1">
    <source>
        <dbReference type="EMBL" id="VDN41196.1"/>
    </source>
</evidence>
<protein>
    <submittedName>
        <fullName evidence="3">Clathrin heavy chain</fullName>
    </submittedName>
</protein>
<dbReference type="GO" id="GO:0000049">
    <property type="term" value="F:tRNA binding"/>
    <property type="evidence" value="ECO:0007669"/>
    <property type="project" value="TreeGrafter"/>
</dbReference>
<dbReference type="GO" id="GO:0002926">
    <property type="term" value="P:tRNA wobble base 5-methoxycarbonylmethyl-2-thiouridinylation"/>
    <property type="evidence" value="ECO:0007669"/>
    <property type="project" value="TreeGrafter"/>
</dbReference>
<evidence type="ECO:0000313" key="2">
    <source>
        <dbReference type="Proteomes" id="UP000271098"/>
    </source>
</evidence>
<dbReference type="EMBL" id="UYRT01097241">
    <property type="protein sequence ID" value="VDN41196.1"/>
    <property type="molecule type" value="Genomic_DNA"/>
</dbReference>
<dbReference type="UniPathway" id="UPA00988"/>
<dbReference type="GO" id="GO:0005829">
    <property type="term" value="C:cytosol"/>
    <property type="evidence" value="ECO:0007669"/>
    <property type="project" value="TreeGrafter"/>
</dbReference>
<dbReference type="WBParaSite" id="GPUH_0002327201-mRNA-1">
    <property type="protein sequence ID" value="GPUH_0002327201-mRNA-1"/>
    <property type="gene ID" value="GPUH_0002327201"/>
</dbReference>
<dbReference type="AlphaFoldDB" id="A0A183EQK2"/>
<evidence type="ECO:0000313" key="3">
    <source>
        <dbReference type="WBParaSite" id="GPUH_0002327201-mRNA-1"/>
    </source>
</evidence>
<gene>
    <name evidence="1" type="ORF">GPUH_LOCUS23243</name>
</gene>
<name>A0A183EQK2_9BILA</name>
<keyword evidence="2" id="KW-1185">Reference proteome</keyword>
<proteinExistence type="predicted"/>